<gene>
    <name evidence="1" type="ORF">PAXINDRAFT_12263</name>
</gene>
<dbReference type="EMBL" id="KN819339">
    <property type="protein sequence ID" value="KIJ14996.1"/>
    <property type="molecule type" value="Genomic_DNA"/>
</dbReference>
<dbReference type="Proteomes" id="UP000053647">
    <property type="component" value="Unassembled WGS sequence"/>
</dbReference>
<name>A0A0C9U764_PAXIN</name>
<evidence type="ECO:0000313" key="1">
    <source>
        <dbReference type="EMBL" id="KIJ14996.1"/>
    </source>
</evidence>
<keyword evidence="2" id="KW-1185">Reference proteome</keyword>
<protein>
    <submittedName>
        <fullName evidence="1">Uncharacterized protein</fullName>
    </submittedName>
</protein>
<reference evidence="1 2" key="1">
    <citation type="submission" date="2014-06" db="EMBL/GenBank/DDBJ databases">
        <authorList>
            <consortium name="DOE Joint Genome Institute"/>
            <person name="Kuo A."/>
            <person name="Kohler A."/>
            <person name="Nagy L.G."/>
            <person name="Floudas D."/>
            <person name="Copeland A."/>
            <person name="Barry K.W."/>
            <person name="Cichocki N."/>
            <person name="Veneault-Fourrey C."/>
            <person name="LaButti K."/>
            <person name="Lindquist E.A."/>
            <person name="Lipzen A."/>
            <person name="Lundell T."/>
            <person name="Morin E."/>
            <person name="Murat C."/>
            <person name="Sun H."/>
            <person name="Tunlid A."/>
            <person name="Henrissat B."/>
            <person name="Grigoriev I.V."/>
            <person name="Hibbett D.S."/>
            <person name="Martin F."/>
            <person name="Nordberg H.P."/>
            <person name="Cantor M.N."/>
            <person name="Hua S.X."/>
        </authorList>
    </citation>
    <scope>NUCLEOTIDE SEQUENCE [LARGE SCALE GENOMIC DNA]</scope>
    <source>
        <strain evidence="1 2">ATCC 200175</strain>
    </source>
</reference>
<proteinExistence type="predicted"/>
<sequence>MLRPLQARKWLVTATPDRSANLLDARALEHYALRVTPGRHSFKDPNKLWLSAVNLTQWQRHNFGSAAVVDIKQSSTAVSTSVVIDKRKPTKSGRCARTVALLLVGSSFSGVSSNDELWTPGQHSFEDPNELWLSSSSMTRW</sequence>
<organism evidence="1 2">
    <name type="scientific">Paxillus involutus ATCC 200175</name>
    <dbReference type="NCBI Taxonomy" id="664439"/>
    <lineage>
        <taxon>Eukaryota</taxon>
        <taxon>Fungi</taxon>
        <taxon>Dikarya</taxon>
        <taxon>Basidiomycota</taxon>
        <taxon>Agaricomycotina</taxon>
        <taxon>Agaricomycetes</taxon>
        <taxon>Agaricomycetidae</taxon>
        <taxon>Boletales</taxon>
        <taxon>Paxilineae</taxon>
        <taxon>Paxillaceae</taxon>
        <taxon>Paxillus</taxon>
    </lineage>
</organism>
<dbReference type="AlphaFoldDB" id="A0A0C9U764"/>
<dbReference type="HOGENOM" id="CLU_1825887_0_0_1"/>
<accession>A0A0C9U764</accession>
<reference evidence="2" key="2">
    <citation type="submission" date="2015-01" db="EMBL/GenBank/DDBJ databases">
        <title>Evolutionary Origins and Diversification of the Mycorrhizal Mutualists.</title>
        <authorList>
            <consortium name="DOE Joint Genome Institute"/>
            <consortium name="Mycorrhizal Genomics Consortium"/>
            <person name="Kohler A."/>
            <person name="Kuo A."/>
            <person name="Nagy L.G."/>
            <person name="Floudas D."/>
            <person name="Copeland A."/>
            <person name="Barry K.W."/>
            <person name="Cichocki N."/>
            <person name="Veneault-Fourrey C."/>
            <person name="LaButti K."/>
            <person name="Lindquist E.A."/>
            <person name="Lipzen A."/>
            <person name="Lundell T."/>
            <person name="Morin E."/>
            <person name="Murat C."/>
            <person name="Riley R."/>
            <person name="Ohm R."/>
            <person name="Sun H."/>
            <person name="Tunlid A."/>
            <person name="Henrissat B."/>
            <person name="Grigoriev I.V."/>
            <person name="Hibbett D.S."/>
            <person name="Martin F."/>
        </authorList>
    </citation>
    <scope>NUCLEOTIDE SEQUENCE [LARGE SCALE GENOMIC DNA]</scope>
    <source>
        <strain evidence="2">ATCC 200175</strain>
    </source>
</reference>
<evidence type="ECO:0000313" key="2">
    <source>
        <dbReference type="Proteomes" id="UP000053647"/>
    </source>
</evidence>